<proteinExistence type="predicted"/>
<name>A0A6N7QAX4_9XANT</name>
<reference evidence="3" key="2">
    <citation type="journal article" date="2020" name="Plant Dis.">
        <title>A Grain Rot of Rice in Iran Caused by a Xanthomonas Strain Closely Related to X. sacchari.</title>
        <authorList>
            <person name="Mirghasempour S.A."/>
            <person name="Huang S."/>
            <person name="Studholme D.J."/>
            <person name="Brady C.L."/>
        </authorList>
    </citation>
    <scope>NUCLEOTIDE SEQUENCE</scope>
    <source>
        <strain evidence="3">SAM114</strain>
    </source>
</reference>
<evidence type="ECO:0000313" key="2">
    <source>
        <dbReference type="EMBL" id="MRG99394.1"/>
    </source>
</evidence>
<comment type="caution">
    <text evidence="2">The sequence shown here is derived from an EMBL/GenBank/DDBJ whole genome shotgun (WGS) entry which is preliminary data.</text>
</comment>
<evidence type="ECO:0000256" key="1">
    <source>
        <dbReference type="SAM" id="SignalP"/>
    </source>
</evidence>
<dbReference type="Proteomes" id="UP000437931">
    <property type="component" value="Unassembled WGS sequence"/>
</dbReference>
<evidence type="ECO:0000313" key="5">
    <source>
        <dbReference type="Proteomes" id="UP000439314"/>
    </source>
</evidence>
<feature type="signal peptide" evidence="1">
    <location>
        <begin position="1"/>
        <end position="24"/>
    </location>
</feature>
<dbReference type="AlphaFoldDB" id="A0A6N7QAX4"/>
<dbReference type="PROSITE" id="PS51257">
    <property type="entry name" value="PROKAR_LIPOPROTEIN"/>
    <property type="match status" value="1"/>
</dbReference>
<reference evidence="4 5" key="1">
    <citation type="submission" date="2019-11" db="EMBL/GenBank/DDBJ databases">
        <title>First report of rice panicle blight caused by Xanthomonas sp. in Iran.</title>
        <authorList>
            <person name="Mirghasempour S.A."/>
            <person name="Huang S."/>
            <person name="Brady C.L."/>
            <person name="Studholme D.J."/>
        </authorList>
    </citation>
    <scope>NUCLEOTIDE SEQUENCE [LARGE SCALE GENOMIC DNA]</scope>
    <source>
        <strain evidence="2 5">ASD011</strain>
        <strain evidence="4">SAM114</strain>
    </source>
</reference>
<accession>A0A6N7QAX4</accession>
<keyword evidence="4" id="KW-1185">Reference proteome</keyword>
<dbReference type="EMBL" id="WJPN01000002">
    <property type="protein sequence ID" value="MRG99394.1"/>
    <property type="molecule type" value="Genomic_DNA"/>
</dbReference>
<evidence type="ECO:0000313" key="3">
    <source>
        <dbReference type="EMBL" id="MRH73726.1"/>
    </source>
</evidence>
<dbReference type="Proteomes" id="UP000439314">
    <property type="component" value="Unassembled WGS sequence"/>
</dbReference>
<organism evidence="2 5">
    <name type="scientific">Xanthomonas sontii</name>
    <dbReference type="NCBI Taxonomy" id="2650745"/>
    <lineage>
        <taxon>Bacteria</taxon>
        <taxon>Pseudomonadati</taxon>
        <taxon>Pseudomonadota</taxon>
        <taxon>Gammaproteobacteria</taxon>
        <taxon>Lysobacterales</taxon>
        <taxon>Lysobacteraceae</taxon>
        <taxon>Xanthomonas</taxon>
    </lineage>
</organism>
<feature type="chain" id="PRO_5027115784" evidence="1">
    <location>
        <begin position="25"/>
        <end position="242"/>
    </location>
</feature>
<evidence type="ECO:0000313" key="4">
    <source>
        <dbReference type="Proteomes" id="UP000437931"/>
    </source>
</evidence>
<dbReference type="EMBL" id="WJPM01000002">
    <property type="protein sequence ID" value="MRH73726.1"/>
    <property type="molecule type" value="Genomic_DNA"/>
</dbReference>
<keyword evidence="1" id="KW-0732">Signal</keyword>
<protein>
    <submittedName>
        <fullName evidence="2">Uncharacterized protein</fullName>
    </submittedName>
</protein>
<sequence length="242" mass="25694">MRGSLSLQRLLPLALLALACGAGAAPPTPGVYLADGGDRLDVARDADGLGFSLDVTGANGHTCALDGTLQGELGFTRAHDDDPASLCRTRLHAEGDAIRVEALTHDTCRDYCGARAWFEGDYRRAAPACVPEAAEATRARFLRQYQAKDYANAERTLAALLDGCSKTLLWLDAAQVRTDLALTQYHLGDRAGCLRTLAPVLERAGSGAEDVRNSLPPSDADGFLPIARAAWHNAALCKAPPR</sequence>
<dbReference type="RefSeq" id="WP_153750686.1">
    <property type="nucleotide sequence ID" value="NZ_WJPM01000002.1"/>
</dbReference>
<gene>
    <name evidence="2" type="ORF">GIY21_03710</name>
    <name evidence="3" type="ORF">GIY22_03700</name>
</gene>